<dbReference type="RefSeq" id="WP_093475180.1">
    <property type="nucleotide sequence ID" value="NZ_FOUI01000007.1"/>
</dbReference>
<dbReference type="OrthoDB" id="8399783at2"/>
<dbReference type="AlphaFoldDB" id="A0A1I4RIE8"/>
<evidence type="ECO:0000313" key="2">
    <source>
        <dbReference type="Proteomes" id="UP000243629"/>
    </source>
</evidence>
<dbReference type="InterPro" id="IPR029470">
    <property type="entry name" value="PDDEXK_4"/>
</dbReference>
<dbReference type="STRING" id="1720063.SAMN05216217_1075"/>
<evidence type="ECO:0000313" key="1">
    <source>
        <dbReference type="EMBL" id="SFM51816.1"/>
    </source>
</evidence>
<dbReference type="Proteomes" id="UP000243629">
    <property type="component" value="Unassembled WGS sequence"/>
</dbReference>
<gene>
    <name evidence="1" type="ORF">SAMN05216217_1075</name>
</gene>
<sequence length="415" mass="46266">MSTPATIIDLLDAVRIRAASLAEAKQRYAAELAPDFNLVDHLRNNEVALSRYLGLLLDTKGVHGQGELFLRGLLQRLGQPGFQPQDLLRVELEQRTHSGRFLDIYLEFRGGVIGIENKPWAADQDKQLEDYARFLQLSARGGQWLLVYACNWDPSEASLSEDQRKALEQTGNFLRLDFLRIAEWLDDSACHTRAPKVRLFVEALSAYVRQQVNGESDVSEAEQIKAVILQKPEHLEAALKVAQSIEQVKAQLLAEFKRSLENALAAHSLGLAWEDQPLSSGLACAGFGVKLHKAHQLQLRFEFGAARLNALVWGICRDNAKIELNQTDAEIVAAAMDSAFGPGTKSLLAWPWIPNAVIRASVLHDNERNWATAAEPWLSMQDHSEQGFVKRIVQLALKTQQALAGAHDAMCLRER</sequence>
<reference evidence="2" key="1">
    <citation type="submission" date="2016-10" db="EMBL/GenBank/DDBJ databases">
        <authorList>
            <person name="Varghese N."/>
            <person name="Submissions S."/>
        </authorList>
    </citation>
    <scope>NUCLEOTIDE SEQUENCE [LARGE SCALE GENOMIC DNA]</scope>
    <source>
        <strain evidence="2">DSM 24213</strain>
    </source>
</reference>
<name>A0A1I4RIE8_9GAMM</name>
<organism evidence="1 2">
    <name type="scientific">Halopseudomonas yangmingensis</name>
    <dbReference type="NCBI Taxonomy" id="1720063"/>
    <lineage>
        <taxon>Bacteria</taxon>
        <taxon>Pseudomonadati</taxon>
        <taxon>Pseudomonadota</taxon>
        <taxon>Gammaproteobacteria</taxon>
        <taxon>Pseudomonadales</taxon>
        <taxon>Pseudomonadaceae</taxon>
        <taxon>Halopseudomonas</taxon>
    </lineage>
</organism>
<protein>
    <submittedName>
        <fullName evidence="1">PD-(D/E)XK nuclease superfamily protein</fullName>
    </submittedName>
</protein>
<dbReference type="Pfam" id="PF14281">
    <property type="entry name" value="PDDEXK_4"/>
    <property type="match status" value="1"/>
</dbReference>
<accession>A0A1I4RIE8</accession>
<dbReference type="EMBL" id="FOUI01000007">
    <property type="protein sequence ID" value="SFM51816.1"/>
    <property type="molecule type" value="Genomic_DNA"/>
</dbReference>
<keyword evidence="2" id="KW-1185">Reference proteome</keyword>
<proteinExistence type="predicted"/>